<accession>A0A6J8AJU9</accession>
<dbReference type="OrthoDB" id="10252017at2759"/>
<keyword evidence="1" id="KW-1133">Transmembrane helix</keyword>
<dbReference type="Proteomes" id="UP000507470">
    <property type="component" value="Unassembled WGS sequence"/>
</dbReference>
<dbReference type="PANTHER" id="PTHR21301">
    <property type="entry name" value="REVERSE TRANSCRIPTASE"/>
    <property type="match status" value="1"/>
</dbReference>
<gene>
    <name evidence="2" type="ORF">MCOR_8319</name>
</gene>
<proteinExistence type="predicted"/>
<evidence type="ECO:0000313" key="3">
    <source>
        <dbReference type="Proteomes" id="UP000507470"/>
    </source>
</evidence>
<dbReference type="Gene3D" id="2.170.300.10">
    <property type="entry name" value="Tie2 ligand-binding domain superfamily"/>
    <property type="match status" value="1"/>
</dbReference>
<feature type="transmembrane region" description="Helical" evidence="1">
    <location>
        <begin position="204"/>
        <end position="228"/>
    </location>
</feature>
<organism evidence="2 3">
    <name type="scientific">Mytilus coruscus</name>
    <name type="common">Sea mussel</name>
    <dbReference type="NCBI Taxonomy" id="42192"/>
    <lineage>
        <taxon>Eukaryota</taxon>
        <taxon>Metazoa</taxon>
        <taxon>Spiralia</taxon>
        <taxon>Lophotrochozoa</taxon>
        <taxon>Mollusca</taxon>
        <taxon>Bivalvia</taxon>
        <taxon>Autobranchia</taxon>
        <taxon>Pteriomorphia</taxon>
        <taxon>Mytilida</taxon>
        <taxon>Mytiloidea</taxon>
        <taxon>Mytilidae</taxon>
        <taxon>Mytilinae</taxon>
        <taxon>Mytilus</taxon>
    </lineage>
</organism>
<reference evidence="2 3" key="1">
    <citation type="submission" date="2020-06" db="EMBL/GenBank/DDBJ databases">
        <authorList>
            <person name="Li R."/>
            <person name="Bekaert M."/>
        </authorList>
    </citation>
    <scope>NUCLEOTIDE SEQUENCE [LARGE SCALE GENOMIC DNA]</scope>
    <source>
        <strain evidence="3">wild</strain>
    </source>
</reference>
<evidence type="ECO:0000313" key="2">
    <source>
        <dbReference type="EMBL" id="CAC5368932.1"/>
    </source>
</evidence>
<keyword evidence="1" id="KW-0472">Membrane</keyword>
<name>A0A6J8AJU9_MYTCO</name>
<dbReference type="PANTHER" id="PTHR21301:SF10">
    <property type="entry name" value="REVERSE TRANSCRIPTASE DOMAIN-CONTAINING PROTEIN"/>
    <property type="match status" value="1"/>
</dbReference>
<evidence type="ECO:0000256" key="1">
    <source>
        <dbReference type="SAM" id="Phobius"/>
    </source>
</evidence>
<keyword evidence="3" id="KW-1185">Reference proteome</keyword>
<dbReference type="AlphaFoldDB" id="A0A6J8AJU9"/>
<dbReference type="EMBL" id="CACVKT020001509">
    <property type="protein sequence ID" value="CAC5368932.1"/>
    <property type="molecule type" value="Genomic_DNA"/>
</dbReference>
<protein>
    <submittedName>
        <fullName evidence="2">MEGF10_11</fullName>
    </submittedName>
</protein>
<keyword evidence="1" id="KW-0812">Transmembrane</keyword>
<sequence length="298" mass="34410">MPTKDILEMIKLVLEGNNFRFMDRDFLQNEGVAIGSKLGKTLACTYMRQWEKAGEVKEKPLLYKRFIDDGFGIWTHGEEMDFANSTYDKIKVELRYDSMCPIGKYGINCTGKCLCAQDAKCDSVTGDCVYPAGWFGDNSRMECHLGYYDYNNNYNCSKTCVCIDGALCNTKSGICECEDNTSCINIRKKLIPSNISSNYMNRNLFIVVVTITVSFNCVLLLVLTYLLLWRYLKHRHNRSSHDNVIETRSVQGHYNESNHYSEIRDDQLQDIRRTSSGMIENDNSQYRFQQTTNREHGY</sequence>